<protein>
    <recommendedName>
        <fullName evidence="8">EGF-like domain-containing protein</fullName>
    </recommendedName>
</protein>
<evidence type="ECO:0000256" key="1">
    <source>
        <dbReference type="ARBA" id="ARBA00022536"/>
    </source>
</evidence>
<dbReference type="InterPro" id="IPR009030">
    <property type="entry name" value="Growth_fac_rcpt_cys_sf"/>
</dbReference>
<keyword evidence="2" id="KW-0732">Signal</keyword>
<keyword evidence="7" id="KW-0472">Membrane</keyword>
<reference evidence="9" key="1">
    <citation type="journal article" date="2023" name="IScience">
        <title>Live-bearing cockroach genome reveals convergent evolutionary mechanisms linked to viviparity in insects and beyond.</title>
        <authorList>
            <person name="Fouks B."/>
            <person name="Harrison M.C."/>
            <person name="Mikhailova A.A."/>
            <person name="Marchal E."/>
            <person name="English S."/>
            <person name="Carruthers M."/>
            <person name="Jennings E.C."/>
            <person name="Chiamaka E.L."/>
            <person name="Frigard R.A."/>
            <person name="Pippel M."/>
            <person name="Attardo G.M."/>
            <person name="Benoit J.B."/>
            <person name="Bornberg-Bauer E."/>
            <person name="Tobe S.S."/>
        </authorList>
    </citation>
    <scope>NUCLEOTIDE SEQUENCE</scope>
    <source>
        <strain evidence="9">Stay&amp;Tobe</strain>
    </source>
</reference>
<keyword evidence="7" id="KW-0812">Transmembrane</keyword>
<comment type="caution">
    <text evidence="9">The sequence shown here is derived from an EMBL/GenBank/DDBJ whole genome shotgun (WGS) entry which is preliminary data.</text>
</comment>
<dbReference type="InterPro" id="IPR000742">
    <property type="entry name" value="EGF"/>
</dbReference>
<dbReference type="PROSITE" id="PS00010">
    <property type="entry name" value="ASX_HYDROXYL"/>
    <property type="match status" value="2"/>
</dbReference>
<organism evidence="9 10">
    <name type="scientific">Diploptera punctata</name>
    <name type="common">Pacific beetle cockroach</name>
    <dbReference type="NCBI Taxonomy" id="6984"/>
    <lineage>
        <taxon>Eukaryota</taxon>
        <taxon>Metazoa</taxon>
        <taxon>Ecdysozoa</taxon>
        <taxon>Arthropoda</taxon>
        <taxon>Hexapoda</taxon>
        <taxon>Insecta</taxon>
        <taxon>Pterygota</taxon>
        <taxon>Neoptera</taxon>
        <taxon>Polyneoptera</taxon>
        <taxon>Dictyoptera</taxon>
        <taxon>Blattodea</taxon>
        <taxon>Blaberoidea</taxon>
        <taxon>Blaberidae</taxon>
        <taxon>Diplopterinae</taxon>
        <taxon>Diploptera</taxon>
    </lineage>
</organism>
<evidence type="ECO:0000259" key="8">
    <source>
        <dbReference type="PROSITE" id="PS50026"/>
    </source>
</evidence>
<feature type="disulfide bond" evidence="6">
    <location>
        <begin position="112"/>
        <end position="121"/>
    </location>
</feature>
<feature type="non-terminal residue" evidence="9">
    <location>
        <position position="1"/>
    </location>
</feature>
<dbReference type="Proteomes" id="UP001233999">
    <property type="component" value="Unassembled WGS sequence"/>
</dbReference>
<dbReference type="SUPFAM" id="SSF57184">
    <property type="entry name" value="Growth factor receptor domain"/>
    <property type="match status" value="1"/>
</dbReference>
<dbReference type="PANTHER" id="PTHR12916">
    <property type="entry name" value="CYTOCHROME C OXIDASE POLYPEPTIDE VIC-2"/>
    <property type="match status" value="1"/>
</dbReference>
<evidence type="ECO:0000256" key="7">
    <source>
        <dbReference type="SAM" id="Phobius"/>
    </source>
</evidence>
<dbReference type="SMART" id="SM00181">
    <property type="entry name" value="EGF"/>
    <property type="match status" value="3"/>
</dbReference>
<dbReference type="EMBL" id="JASPKZ010008860">
    <property type="protein sequence ID" value="KAJ9578799.1"/>
    <property type="molecule type" value="Genomic_DNA"/>
</dbReference>
<evidence type="ECO:0000256" key="6">
    <source>
        <dbReference type="PROSITE-ProRule" id="PRU00076"/>
    </source>
</evidence>
<dbReference type="PROSITE" id="PS50026">
    <property type="entry name" value="EGF_3"/>
    <property type="match status" value="3"/>
</dbReference>
<feature type="domain" description="EGF-like" evidence="8">
    <location>
        <begin position="47"/>
        <end position="83"/>
    </location>
</feature>
<dbReference type="Gene3D" id="2.10.25.10">
    <property type="entry name" value="Laminin"/>
    <property type="match status" value="3"/>
</dbReference>
<keyword evidence="4 6" id="KW-1015">Disulfide bond</keyword>
<dbReference type="AlphaFoldDB" id="A0AAD7ZDY3"/>
<dbReference type="FunFam" id="2.10.25.10:FF:000066">
    <property type="entry name" value="FAT atypical cadherin 4"/>
    <property type="match status" value="2"/>
</dbReference>
<sequence>FAGQHCEYEYNECESSPCINGGTCMDHIGSYTCICGRGYTGKRCHVKIDLCDPNPCHDHHYCVDRGNNYSCECPKGFAGPDCLIPSRAACSVNPCRHGGTCWSSVDSFYCACRPGYTGKTCQEEFVLEAIPKALPNNRDSQLDLQMPISIHLDHLHNVFIAAGTLACAVIIVVITVAACHCRVHETYKRCFPSATPLLPCKVTRLEEVIATRLGSSIGRAFGPKAEGPRFESQSRRKCRGQCDGADIDIQ</sequence>
<dbReference type="Pfam" id="PF00008">
    <property type="entry name" value="EGF"/>
    <property type="match status" value="3"/>
</dbReference>
<dbReference type="PROSITE" id="PS00022">
    <property type="entry name" value="EGF_1"/>
    <property type="match status" value="3"/>
</dbReference>
<gene>
    <name evidence="9" type="ORF">L9F63_005007</name>
</gene>
<keyword evidence="10" id="KW-1185">Reference proteome</keyword>
<dbReference type="InterPro" id="IPR000152">
    <property type="entry name" value="EGF-type_Asp/Asn_hydroxyl_site"/>
</dbReference>
<reference evidence="9" key="2">
    <citation type="submission" date="2023-05" db="EMBL/GenBank/DDBJ databases">
        <authorList>
            <person name="Fouks B."/>
        </authorList>
    </citation>
    <scope>NUCLEOTIDE SEQUENCE</scope>
    <source>
        <strain evidence="9">Stay&amp;Tobe</strain>
        <tissue evidence="9">Testes</tissue>
    </source>
</reference>
<name>A0AAD7ZDY3_DIPPU</name>
<evidence type="ECO:0000256" key="2">
    <source>
        <dbReference type="ARBA" id="ARBA00022729"/>
    </source>
</evidence>
<evidence type="ECO:0000256" key="5">
    <source>
        <dbReference type="ARBA" id="ARBA00023180"/>
    </source>
</evidence>
<evidence type="ECO:0000256" key="4">
    <source>
        <dbReference type="ARBA" id="ARBA00023157"/>
    </source>
</evidence>
<dbReference type="InterPro" id="IPR001881">
    <property type="entry name" value="EGF-like_Ca-bd_dom"/>
</dbReference>
<feature type="disulfide bond" evidence="6">
    <location>
        <begin position="35"/>
        <end position="44"/>
    </location>
</feature>
<proteinExistence type="predicted"/>
<feature type="non-terminal residue" evidence="9">
    <location>
        <position position="250"/>
    </location>
</feature>
<feature type="domain" description="EGF-like" evidence="8">
    <location>
        <begin position="9"/>
        <end position="45"/>
    </location>
</feature>
<dbReference type="PROSITE" id="PS01186">
    <property type="entry name" value="EGF_2"/>
    <property type="match status" value="3"/>
</dbReference>
<dbReference type="SMART" id="SM00179">
    <property type="entry name" value="EGF_CA"/>
    <property type="match status" value="3"/>
</dbReference>
<dbReference type="FunFam" id="2.10.25.10:FF:000143">
    <property type="entry name" value="Protein crumbs 1"/>
    <property type="match status" value="1"/>
</dbReference>
<evidence type="ECO:0000313" key="10">
    <source>
        <dbReference type="Proteomes" id="UP001233999"/>
    </source>
</evidence>
<keyword evidence="7" id="KW-1133">Transmembrane helix</keyword>
<feature type="disulfide bond" evidence="6">
    <location>
        <begin position="73"/>
        <end position="82"/>
    </location>
</feature>
<dbReference type="PRINTS" id="PR00010">
    <property type="entry name" value="EGFBLOOD"/>
</dbReference>
<comment type="caution">
    <text evidence="6">Lacks conserved residue(s) required for the propagation of feature annotation.</text>
</comment>
<dbReference type="PANTHER" id="PTHR12916:SF4">
    <property type="entry name" value="UNINFLATABLE, ISOFORM C"/>
    <property type="match status" value="1"/>
</dbReference>
<feature type="domain" description="EGF-like" evidence="8">
    <location>
        <begin position="86"/>
        <end position="122"/>
    </location>
</feature>
<keyword evidence="5" id="KW-0325">Glycoprotein</keyword>
<accession>A0AAD7ZDY3</accession>
<keyword evidence="1 6" id="KW-0245">EGF-like domain</keyword>
<feature type="transmembrane region" description="Helical" evidence="7">
    <location>
        <begin position="158"/>
        <end position="179"/>
    </location>
</feature>
<dbReference type="GO" id="GO:0005509">
    <property type="term" value="F:calcium ion binding"/>
    <property type="evidence" value="ECO:0007669"/>
    <property type="project" value="InterPro"/>
</dbReference>
<keyword evidence="3" id="KW-0677">Repeat</keyword>
<dbReference type="CDD" id="cd00054">
    <property type="entry name" value="EGF_CA"/>
    <property type="match status" value="3"/>
</dbReference>
<evidence type="ECO:0000313" key="9">
    <source>
        <dbReference type="EMBL" id="KAJ9578799.1"/>
    </source>
</evidence>
<evidence type="ECO:0000256" key="3">
    <source>
        <dbReference type="ARBA" id="ARBA00022737"/>
    </source>
</evidence>